<sequence>MCRRFVYSIWLNYKCYCSRCIVHILHVNKFK</sequence>
<accession>A0AAV2A9W1</accession>
<proteinExistence type="predicted"/>
<organism evidence="1 2">
    <name type="scientific">Larinioides sclopetarius</name>
    <dbReference type="NCBI Taxonomy" id="280406"/>
    <lineage>
        <taxon>Eukaryota</taxon>
        <taxon>Metazoa</taxon>
        <taxon>Ecdysozoa</taxon>
        <taxon>Arthropoda</taxon>
        <taxon>Chelicerata</taxon>
        <taxon>Arachnida</taxon>
        <taxon>Araneae</taxon>
        <taxon>Araneomorphae</taxon>
        <taxon>Entelegynae</taxon>
        <taxon>Araneoidea</taxon>
        <taxon>Araneidae</taxon>
        <taxon>Larinioides</taxon>
    </lineage>
</organism>
<dbReference type="Proteomes" id="UP001497382">
    <property type="component" value="Unassembled WGS sequence"/>
</dbReference>
<dbReference type="AlphaFoldDB" id="A0AAV2A9W1"/>
<name>A0AAV2A9W1_9ARAC</name>
<protein>
    <submittedName>
        <fullName evidence="1">Uncharacterized protein</fullName>
    </submittedName>
</protein>
<keyword evidence="2" id="KW-1185">Reference proteome</keyword>
<evidence type="ECO:0000313" key="2">
    <source>
        <dbReference type="Proteomes" id="UP001497382"/>
    </source>
</evidence>
<gene>
    <name evidence="1" type="ORF">LARSCL_LOCUS10949</name>
</gene>
<comment type="caution">
    <text evidence="1">The sequence shown here is derived from an EMBL/GenBank/DDBJ whole genome shotgun (WGS) entry which is preliminary data.</text>
</comment>
<dbReference type="EMBL" id="CAXIEN010000132">
    <property type="protein sequence ID" value="CAL1280401.1"/>
    <property type="molecule type" value="Genomic_DNA"/>
</dbReference>
<reference evidence="1 2" key="1">
    <citation type="submission" date="2024-04" db="EMBL/GenBank/DDBJ databases">
        <authorList>
            <person name="Rising A."/>
            <person name="Reimegard J."/>
            <person name="Sonavane S."/>
            <person name="Akerstrom W."/>
            <person name="Nylinder S."/>
            <person name="Hedman E."/>
            <person name="Kallberg Y."/>
        </authorList>
    </citation>
    <scope>NUCLEOTIDE SEQUENCE [LARGE SCALE GENOMIC DNA]</scope>
</reference>
<evidence type="ECO:0000313" key="1">
    <source>
        <dbReference type="EMBL" id="CAL1280401.1"/>
    </source>
</evidence>